<dbReference type="Pfam" id="PF01120">
    <property type="entry name" value="Alpha_L_fucos"/>
    <property type="match status" value="1"/>
</dbReference>
<dbReference type="GO" id="GO:0004560">
    <property type="term" value="F:alpha-L-fucosidase activity"/>
    <property type="evidence" value="ECO:0007669"/>
    <property type="project" value="InterPro"/>
</dbReference>
<protein>
    <submittedName>
        <fullName evidence="2">Alpha-L-fucosidase</fullName>
    </submittedName>
</protein>
<accession>A0A5C5ZTZ4</accession>
<proteinExistence type="predicted"/>
<dbReference type="InterPro" id="IPR057739">
    <property type="entry name" value="Glyco_hydro_29_N"/>
</dbReference>
<dbReference type="Gene3D" id="3.20.20.80">
    <property type="entry name" value="Glycosidases"/>
    <property type="match status" value="1"/>
</dbReference>
<gene>
    <name evidence="2" type="ORF">Pla100_55020</name>
</gene>
<dbReference type="AlphaFoldDB" id="A0A5C5ZTZ4"/>
<dbReference type="GO" id="GO:0005975">
    <property type="term" value="P:carbohydrate metabolic process"/>
    <property type="evidence" value="ECO:0007669"/>
    <property type="project" value="InterPro"/>
</dbReference>
<dbReference type="Proteomes" id="UP000316213">
    <property type="component" value="Unassembled WGS sequence"/>
</dbReference>
<evidence type="ECO:0000259" key="1">
    <source>
        <dbReference type="Pfam" id="PF01120"/>
    </source>
</evidence>
<dbReference type="OrthoDB" id="1392315at2"/>
<reference evidence="2 3" key="1">
    <citation type="submission" date="2019-02" db="EMBL/GenBank/DDBJ databases">
        <title>Deep-cultivation of Planctomycetes and their phenomic and genomic characterization uncovers novel biology.</title>
        <authorList>
            <person name="Wiegand S."/>
            <person name="Jogler M."/>
            <person name="Boedeker C."/>
            <person name="Pinto D."/>
            <person name="Vollmers J."/>
            <person name="Rivas-Marin E."/>
            <person name="Kohn T."/>
            <person name="Peeters S.H."/>
            <person name="Heuer A."/>
            <person name="Rast P."/>
            <person name="Oberbeckmann S."/>
            <person name="Bunk B."/>
            <person name="Jeske O."/>
            <person name="Meyerdierks A."/>
            <person name="Storesund J.E."/>
            <person name="Kallscheuer N."/>
            <person name="Luecker S."/>
            <person name="Lage O.M."/>
            <person name="Pohl T."/>
            <person name="Merkel B.J."/>
            <person name="Hornburger P."/>
            <person name="Mueller R.-W."/>
            <person name="Bruemmer F."/>
            <person name="Labrenz M."/>
            <person name="Spormann A.M."/>
            <person name="Op Den Camp H."/>
            <person name="Overmann J."/>
            <person name="Amann R."/>
            <person name="Jetten M.S.M."/>
            <person name="Mascher T."/>
            <person name="Medema M.H."/>
            <person name="Devos D.P."/>
            <person name="Kaster A.-K."/>
            <person name="Ovreas L."/>
            <person name="Rohde M."/>
            <person name="Galperin M.Y."/>
            <person name="Jogler C."/>
        </authorList>
    </citation>
    <scope>NUCLEOTIDE SEQUENCE [LARGE SCALE GENOMIC DNA]</scope>
    <source>
        <strain evidence="2 3">Pla100</strain>
    </source>
</reference>
<evidence type="ECO:0000313" key="3">
    <source>
        <dbReference type="Proteomes" id="UP000316213"/>
    </source>
</evidence>
<dbReference type="RefSeq" id="WP_146581657.1">
    <property type="nucleotide sequence ID" value="NZ_SJPM01000017.1"/>
</dbReference>
<feature type="domain" description="Glycoside hydrolase family 29 N-terminal" evidence="1">
    <location>
        <begin position="2"/>
        <end position="112"/>
    </location>
</feature>
<comment type="caution">
    <text evidence="2">The sequence shown here is derived from an EMBL/GenBank/DDBJ whole genome shotgun (WGS) entry which is preliminary data.</text>
</comment>
<organism evidence="2 3">
    <name type="scientific">Neorhodopirellula pilleata</name>
    <dbReference type="NCBI Taxonomy" id="2714738"/>
    <lineage>
        <taxon>Bacteria</taxon>
        <taxon>Pseudomonadati</taxon>
        <taxon>Planctomycetota</taxon>
        <taxon>Planctomycetia</taxon>
        <taxon>Pirellulales</taxon>
        <taxon>Pirellulaceae</taxon>
        <taxon>Neorhodopirellula</taxon>
    </lineage>
</organism>
<keyword evidence="3" id="KW-1185">Reference proteome</keyword>
<name>A0A5C5ZTZ4_9BACT</name>
<dbReference type="SUPFAM" id="SSF51445">
    <property type="entry name" value="(Trans)glycosidases"/>
    <property type="match status" value="1"/>
</dbReference>
<dbReference type="InterPro" id="IPR017853">
    <property type="entry name" value="GH"/>
</dbReference>
<evidence type="ECO:0000313" key="2">
    <source>
        <dbReference type="EMBL" id="TWT89573.1"/>
    </source>
</evidence>
<dbReference type="EMBL" id="SJPM01000017">
    <property type="protein sequence ID" value="TWT89573.1"/>
    <property type="molecule type" value="Genomic_DNA"/>
</dbReference>
<sequence length="118" mass="13244">MFDVDVFADAIERTGAAWIVFTATHQGFYWSGPNSAIDRISPGRTAERDLLGEIINELDQRGIRTLFYLHTGCNGYDPVVWREAVGANEPDGQRFSDNIEAILRECSLRYGEKLKGFG</sequence>